<gene>
    <name evidence="2" type="ORF">SAMN04488092_10735</name>
</gene>
<dbReference type="STRING" id="657014.SAMN04488092_10735"/>
<dbReference type="AlphaFoldDB" id="A0A1H9G486"/>
<protein>
    <submittedName>
        <fullName evidence="2">Uncharacterized protein</fullName>
    </submittedName>
</protein>
<evidence type="ECO:0000313" key="2">
    <source>
        <dbReference type="EMBL" id="SEQ44929.1"/>
    </source>
</evidence>
<sequence length="52" mass="5485">MAAGGNLRGKSGLHKIRVPGNARPGKPEGKRHRKQTAFVSLAGYWGKGETVG</sequence>
<feature type="region of interest" description="Disordered" evidence="1">
    <location>
        <begin position="1"/>
        <end position="37"/>
    </location>
</feature>
<accession>A0A1H9G486</accession>
<evidence type="ECO:0000313" key="3">
    <source>
        <dbReference type="Proteomes" id="UP000198634"/>
    </source>
</evidence>
<name>A0A1H9G486_9RHOB</name>
<reference evidence="2 3" key="1">
    <citation type="submission" date="2016-10" db="EMBL/GenBank/DDBJ databases">
        <authorList>
            <person name="de Groot N.N."/>
        </authorList>
    </citation>
    <scope>NUCLEOTIDE SEQUENCE [LARGE SCALE GENOMIC DNA]</scope>
    <source>
        <strain evidence="2 3">DSM 22007</strain>
    </source>
</reference>
<organism evidence="2 3">
    <name type="scientific">Thalassovita taeanensis</name>
    <dbReference type="NCBI Taxonomy" id="657014"/>
    <lineage>
        <taxon>Bacteria</taxon>
        <taxon>Pseudomonadati</taxon>
        <taxon>Pseudomonadota</taxon>
        <taxon>Alphaproteobacteria</taxon>
        <taxon>Rhodobacterales</taxon>
        <taxon>Roseobacteraceae</taxon>
        <taxon>Thalassovita</taxon>
    </lineage>
</organism>
<evidence type="ECO:0000256" key="1">
    <source>
        <dbReference type="SAM" id="MobiDB-lite"/>
    </source>
</evidence>
<proteinExistence type="predicted"/>
<dbReference type="Proteomes" id="UP000198634">
    <property type="component" value="Unassembled WGS sequence"/>
</dbReference>
<dbReference type="EMBL" id="FOEP01000007">
    <property type="protein sequence ID" value="SEQ44929.1"/>
    <property type="molecule type" value="Genomic_DNA"/>
</dbReference>
<keyword evidence="3" id="KW-1185">Reference proteome</keyword>